<dbReference type="InterPro" id="IPR036259">
    <property type="entry name" value="MFS_trans_sf"/>
</dbReference>
<evidence type="ECO:0000313" key="8">
    <source>
        <dbReference type="EMBL" id="RDW58172.1"/>
    </source>
</evidence>
<dbReference type="PROSITE" id="PS50850">
    <property type="entry name" value="MFS"/>
    <property type="match status" value="1"/>
</dbReference>
<dbReference type="PANTHER" id="PTHR23502">
    <property type="entry name" value="MAJOR FACILITATOR SUPERFAMILY"/>
    <property type="match status" value="1"/>
</dbReference>
<dbReference type="Proteomes" id="UP000256645">
    <property type="component" value="Unassembled WGS sequence"/>
</dbReference>
<evidence type="ECO:0000256" key="4">
    <source>
        <dbReference type="ARBA" id="ARBA00023136"/>
    </source>
</evidence>
<feature type="domain" description="Major facilitator superfamily (MFS) profile" evidence="7">
    <location>
        <begin position="70"/>
        <end position="503"/>
    </location>
</feature>
<comment type="subcellular location">
    <subcellularLocation>
        <location evidence="1">Membrane</location>
        <topology evidence="1">Multi-pass membrane protein</topology>
    </subcellularLocation>
</comment>
<evidence type="ECO:0000256" key="2">
    <source>
        <dbReference type="ARBA" id="ARBA00022692"/>
    </source>
</evidence>
<keyword evidence="9" id="KW-1185">Reference proteome</keyword>
<feature type="transmembrane region" description="Helical" evidence="6">
    <location>
        <begin position="293"/>
        <end position="315"/>
    </location>
</feature>
<dbReference type="STRING" id="1849047.A0A3D8Q8L2"/>
<keyword evidence="3 6" id="KW-1133">Transmembrane helix</keyword>
<dbReference type="Gene3D" id="1.20.1250.20">
    <property type="entry name" value="MFS general substrate transporter like domains"/>
    <property type="match status" value="1"/>
</dbReference>
<feature type="compositionally biased region" description="Basic and acidic residues" evidence="5">
    <location>
        <begin position="14"/>
        <end position="28"/>
    </location>
</feature>
<feature type="region of interest" description="Disordered" evidence="5">
    <location>
        <begin position="1"/>
        <end position="28"/>
    </location>
</feature>
<feature type="transmembrane region" description="Helical" evidence="6">
    <location>
        <begin position="379"/>
        <end position="400"/>
    </location>
</feature>
<feature type="transmembrane region" description="Helical" evidence="6">
    <location>
        <begin position="335"/>
        <end position="358"/>
    </location>
</feature>
<evidence type="ECO:0000256" key="1">
    <source>
        <dbReference type="ARBA" id="ARBA00004141"/>
    </source>
</evidence>
<feature type="transmembrane region" description="Helical" evidence="6">
    <location>
        <begin position="442"/>
        <end position="462"/>
    </location>
</feature>
<dbReference type="OrthoDB" id="5215911at2759"/>
<comment type="caution">
    <text evidence="8">The sequence shown here is derived from an EMBL/GenBank/DDBJ whole genome shotgun (WGS) entry which is preliminary data.</text>
</comment>
<evidence type="ECO:0000256" key="3">
    <source>
        <dbReference type="ARBA" id="ARBA00022989"/>
    </source>
</evidence>
<keyword evidence="2 6" id="KW-0812">Transmembrane</keyword>
<keyword evidence="4 6" id="KW-0472">Membrane</keyword>
<dbReference type="GO" id="GO:0005886">
    <property type="term" value="C:plasma membrane"/>
    <property type="evidence" value="ECO:0007669"/>
    <property type="project" value="TreeGrafter"/>
</dbReference>
<dbReference type="AlphaFoldDB" id="A0A3D8Q8L2"/>
<dbReference type="PANTHER" id="PTHR23502:SF160">
    <property type="entry name" value="MAJOR FACILITATOR SUPERFAMILY (MFS) PROFILE DOMAIN-CONTAINING PROTEIN-RELATED"/>
    <property type="match status" value="1"/>
</dbReference>
<dbReference type="GO" id="GO:0022857">
    <property type="term" value="F:transmembrane transporter activity"/>
    <property type="evidence" value="ECO:0007669"/>
    <property type="project" value="InterPro"/>
</dbReference>
<evidence type="ECO:0000256" key="6">
    <source>
        <dbReference type="SAM" id="Phobius"/>
    </source>
</evidence>
<reference evidence="8 9" key="1">
    <citation type="journal article" date="2018" name="IMA Fungus">
        <title>IMA Genome-F 9: Draft genome sequence of Annulohypoxylon stygium, Aspergillus mulundensis, Berkeleyomyces basicola (syn. Thielaviopsis basicola), Ceratocystis smalleyi, two Cercospora beticola strains, Coleophoma cylindrospora, Fusarium fracticaudum, Phialophora cf. hyalina, and Morchella septimelata.</title>
        <authorList>
            <person name="Wingfield B.D."/>
            <person name="Bills G.F."/>
            <person name="Dong Y."/>
            <person name="Huang W."/>
            <person name="Nel W.J."/>
            <person name="Swalarsk-Parry B.S."/>
            <person name="Vaghefi N."/>
            <person name="Wilken P.M."/>
            <person name="An Z."/>
            <person name="de Beer Z.W."/>
            <person name="De Vos L."/>
            <person name="Chen L."/>
            <person name="Duong T.A."/>
            <person name="Gao Y."/>
            <person name="Hammerbacher A."/>
            <person name="Kikkert J.R."/>
            <person name="Li Y."/>
            <person name="Li H."/>
            <person name="Li K."/>
            <person name="Li Q."/>
            <person name="Liu X."/>
            <person name="Ma X."/>
            <person name="Naidoo K."/>
            <person name="Pethybridge S.J."/>
            <person name="Sun J."/>
            <person name="Steenkamp E.T."/>
            <person name="van der Nest M.A."/>
            <person name="van Wyk S."/>
            <person name="Wingfield M.J."/>
            <person name="Xiong C."/>
            <person name="Yue Q."/>
            <person name="Zhang X."/>
        </authorList>
    </citation>
    <scope>NUCLEOTIDE SEQUENCE [LARGE SCALE GENOMIC DNA]</scope>
    <source>
        <strain evidence="8 9">BP6252</strain>
    </source>
</reference>
<feature type="transmembrane region" description="Helical" evidence="6">
    <location>
        <begin position="228"/>
        <end position="245"/>
    </location>
</feature>
<feature type="transmembrane region" description="Helical" evidence="6">
    <location>
        <begin position="71"/>
        <end position="95"/>
    </location>
</feature>
<sequence>MEDIPKEQYNSATQKHDASDQDSDGSLRDEEQIGTILIDTNLTGKSALRPEPSQDPNDPLNWTAFEKYSTYLTICFFTFLATVNASKFTVAVAIISKDFGVSATVGGYQVCFNVLLLGCGNLFWIPLMRVVGKRPVYLMAMPLLVGTNVWSMKATSFNSLLAASIVSGFAASAADATVSAVVVDMFFVHQRGTVMMIFHMALSSGFFIGPLINAYVVQYSSWRQECEWIAIAAGVGWVVAIFTIRETTYLHRDVKRSVDTYPPKKTFFQSIGITSGYNPEANFFRAFGNTVAIVSYPGVLWPGCVIGVFVGWNIVVQLTSSRTFTKPPYGWKIGSVGLLSISGFIGAVLAIFFGGKLIDMIATRMTRVHNGHREPEYRLYAIIIPAVIGPIGVLIFGLTAAAKEPWIAPAIGYAMQGFGLTAISNVVATYAIDSYPTLAGEALVTVFVVRAAVGAILALYSWDWIVAAGMRSAFGEMVGIQYFFLCFAVIFLIWGKQIRAATATYGPIAWGRK</sequence>
<evidence type="ECO:0000256" key="5">
    <source>
        <dbReference type="SAM" id="MobiDB-lite"/>
    </source>
</evidence>
<evidence type="ECO:0000259" key="7">
    <source>
        <dbReference type="PROSITE" id="PS50850"/>
    </source>
</evidence>
<protein>
    <recommendedName>
        <fullName evidence="7">Major facilitator superfamily (MFS) profile domain-containing protein</fullName>
    </recommendedName>
</protein>
<dbReference type="SUPFAM" id="SSF103473">
    <property type="entry name" value="MFS general substrate transporter"/>
    <property type="match status" value="1"/>
</dbReference>
<gene>
    <name evidence="8" type="ORF">BP6252_13583</name>
</gene>
<feature type="transmembrane region" description="Helical" evidence="6">
    <location>
        <begin position="474"/>
        <end position="494"/>
    </location>
</feature>
<accession>A0A3D8Q8L2</accession>
<dbReference type="InterPro" id="IPR011701">
    <property type="entry name" value="MFS"/>
</dbReference>
<feature type="transmembrane region" description="Helical" evidence="6">
    <location>
        <begin position="107"/>
        <end position="124"/>
    </location>
</feature>
<dbReference type="Pfam" id="PF07690">
    <property type="entry name" value="MFS_1"/>
    <property type="match status" value="1"/>
</dbReference>
<feature type="transmembrane region" description="Helical" evidence="6">
    <location>
        <begin position="194"/>
        <end position="216"/>
    </location>
</feature>
<feature type="transmembrane region" description="Helical" evidence="6">
    <location>
        <begin position="160"/>
        <end position="187"/>
    </location>
</feature>
<evidence type="ECO:0000313" key="9">
    <source>
        <dbReference type="Proteomes" id="UP000256645"/>
    </source>
</evidence>
<dbReference type="EMBL" id="PDLM01000018">
    <property type="protein sequence ID" value="RDW58172.1"/>
    <property type="molecule type" value="Genomic_DNA"/>
</dbReference>
<feature type="transmembrane region" description="Helical" evidence="6">
    <location>
        <begin position="406"/>
        <end position="430"/>
    </location>
</feature>
<dbReference type="InterPro" id="IPR020846">
    <property type="entry name" value="MFS_dom"/>
</dbReference>
<feature type="transmembrane region" description="Helical" evidence="6">
    <location>
        <begin position="136"/>
        <end position="154"/>
    </location>
</feature>
<name>A0A3D8Q8L2_9HELO</name>
<proteinExistence type="predicted"/>
<organism evidence="8 9">
    <name type="scientific">Coleophoma cylindrospora</name>
    <dbReference type="NCBI Taxonomy" id="1849047"/>
    <lineage>
        <taxon>Eukaryota</taxon>
        <taxon>Fungi</taxon>
        <taxon>Dikarya</taxon>
        <taxon>Ascomycota</taxon>
        <taxon>Pezizomycotina</taxon>
        <taxon>Leotiomycetes</taxon>
        <taxon>Helotiales</taxon>
        <taxon>Dermateaceae</taxon>
        <taxon>Coleophoma</taxon>
    </lineage>
</organism>